<organism evidence="4 5">
    <name type="scientific">Sphingobium lactosutens DS20</name>
    <dbReference type="NCBI Taxonomy" id="1331060"/>
    <lineage>
        <taxon>Bacteria</taxon>
        <taxon>Pseudomonadati</taxon>
        <taxon>Pseudomonadota</taxon>
        <taxon>Alphaproteobacteria</taxon>
        <taxon>Sphingomonadales</taxon>
        <taxon>Sphingomonadaceae</taxon>
        <taxon>Sphingobium</taxon>
    </lineage>
</organism>
<reference evidence="4 5" key="1">
    <citation type="journal article" date="2013" name="Genome Announc.">
        <title>Draft Genome Sequence of Sphingobium lactosutens Strain DS20T, Isolated from a Hexachlorocyclohexane Dumpsite.</title>
        <authorList>
            <person name="Kumar R."/>
            <person name="Dwivedi V."/>
            <person name="Negi V."/>
            <person name="Khurana J.P."/>
            <person name="Lal R."/>
        </authorList>
    </citation>
    <scope>NUCLEOTIDE SEQUENCE [LARGE SCALE GENOMIC DNA]</scope>
    <source>
        <strain evidence="4 5">DS20</strain>
    </source>
</reference>
<dbReference type="InterPro" id="IPR013328">
    <property type="entry name" value="6PGD_dom2"/>
</dbReference>
<feature type="domain" description="Mannitol dehydrogenase N-terminal" evidence="2">
    <location>
        <begin position="32"/>
        <end position="267"/>
    </location>
</feature>
<dbReference type="PATRIC" id="fig|1331060.3.peg.1124"/>
<dbReference type="Gene3D" id="1.10.1040.10">
    <property type="entry name" value="N-(1-d-carboxylethyl)-l-norvaline Dehydrogenase, domain 2"/>
    <property type="match status" value="1"/>
</dbReference>
<dbReference type="Pfam" id="PF08125">
    <property type="entry name" value="Mannitol_dh_C"/>
    <property type="match status" value="1"/>
</dbReference>
<sequence>MSAAPRLSASTLARYSQDFCPQTRSEDQEGPRIVHFGIGAFHRAHQAWYTDRAAATGGQQWAITGVSMRSAGVANQLNPQNGLYSLSTCSAQGRSIEVVQAVHNVLVATRERDAVIAAIASPHTHILTFTVTEKGYCRTSGGFLDLETAEQGSIYTLLEDGLRRRAQNACPGLTLLSCDNLSDNGRQLERLLLDFVTVRDADLAAWIAKECSFPNSMVDRIVPSTTDTDRALAAETLGLIDEGAVVTEPFSQWVIENRFAGPRPAWDMVGAELVGDVAPYEMAKLRMLNGAHSALAYLGLARGHAFVHEAVADPAIRPVVEMLMRNEAQPSIAATADQDLSHYANALLDRFANPALNHRLIQIAMDGSQKIPQRWLETLSYHQRQGRPCPAILTAVAAWRAHLRGDNMAIWGPVEDPMADQLATLAQQDDAAFAEHMFGEAGLFSSYWTADSASMSQLLQALGRV</sequence>
<evidence type="ECO:0000313" key="4">
    <source>
        <dbReference type="EMBL" id="EQB16990.1"/>
    </source>
</evidence>
<feature type="domain" description="Mannitol dehydrogenase C-terminal" evidence="3">
    <location>
        <begin position="276"/>
        <end position="434"/>
    </location>
</feature>
<accession>T0IYM8</accession>
<comment type="caution">
    <text evidence="4">The sequence shown here is derived from an EMBL/GenBank/DDBJ whole genome shotgun (WGS) entry which is preliminary data.</text>
</comment>
<dbReference type="InterPro" id="IPR013118">
    <property type="entry name" value="Mannitol_DH_C"/>
</dbReference>
<evidence type="ECO:0000256" key="1">
    <source>
        <dbReference type="ARBA" id="ARBA00023002"/>
    </source>
</evidence>
<evidence type="ECO:0008006" key="6">
    <source>
        <dbReference type="Google" id="ProtNLM"/>
    </source>
</evidence>
<evidence type="ECO:0000259" key="2">
    <source>
        <dbReference type="Pfam" id="PF01232"/>
    </source>
</evidence>
<dbReference type="AlphaFoldDB" id="T0IYM8"/>
<dbReference type="InterPro" id="IPR008927">
    <property type="entry name" value="6-PGluconate_DH-like_C_sf"/>
</dbReference>
<name>T0IYM8_9SPHN</name>
<protein>
    <recommendedName>
        <fullName evidence="6">Dioxygenase</fullName>
    </recommendedName>
</protein>
<dbReference type="Pfam" id="PF01232">
    <property type="entry name" value="Mannitol_dh"/>
    <property type="match status" value="1"/>
</dbReference>
<dbReference type="InterPro" id="IPR013131">
    <property type="entry name" value="Mannitol_DH_N"/>
</dbReference>
<keyword evidence="5" id="KW-1185">Reference proteome</keyword>
<dbReference type="RefSeq" id="WP_021225037.1">
    <property type="nucleotide sequence ID" value="NZ_ATDP01000073.1"/>
</dbReference>
<dbReference type="SUPFAM" id="SSF51735">
    <property type="entry name" value="NAD(P)-binding Rossmann-fold domains"/>
    <property type="match status" value="1"/>
</dbReference>
<dbReference type="Proteomes" id="UP000015531">
    <property type="component" value="Unassembled WGS sequence"/>
</dbReference>
<proteinExistence type="predicted"/>
<evidence type="ECO:0000313" key="5">
    <source>
        <dbReference type="Proteomes" id="UP000015531"/>
    </source>
</evidence>
<dbReference type="PRINTS" id="PR00084">
    <property type="entry name" value="MTLDHDRGNASE"/>
</dbReference>
<evidence type="ECO:0000259" key="3">
    <source>
        <dbReference type="Pfam" id="PF08125"/>
    </source>
</evidence>
<dbReference type="InterPro" id="IPR000669">
    <property type="entry name" value="Mannitol_DH"/>
</dbReference>
<dbReference type="InterPro" id="IPR036291">
    <property type="entry name" value="NAD(P)-bd_dom_sf"/>
</dbReference>
<dbReference type="PANTHER" id="PTHR43362">
    <property type="entry name" value="MANNITOL DEHYDROGENASE DSF1-RELATED"/>
    <property type="match status" value="1"/>
</dbReference>
<keyword evidence="1" id="KW-0560">Oxidoreductase</keyword>
<dbReference type="EMBL" id="ATDP01000073">
    <property type="protein sequence ID" value="EQB16990.1"/>
    <property type="molecule type" value="Genomic_DNA"/>
</dbReference>
<dbReference type="eggNOG" id="COG0246">
    <property type="taxonomic scope" value="Bacteria"/>
</dbReference>
<dbReference type="InterPro" id="IPR050988">
    <property type="entry name" value="Mannitol_DH/Oxidoreductase"/>
</dbReference>
<dbReference type="Gene3D" id="3.40.50.720">
    <property type="entry name" value="NAD(P)-binding Rossmann-like Domain"/>
    <property type="match status" value="1"/>
</dbReference>
<gene>
    <name evidence="4" type="ORF">RLDS_06035</name>
</gene>
<dbReference type="PANTHER" id="PTHR43362:SF1">
    <property type="entry name" value="MANNITOL DEHYDROGENASE 2-RELATED"/>
    <property type="match status" value="1"/>
</dbReference>
<dbReference type="GO" id="GO:0016616">
    <property type="term" value="F:oxidoreductase activity, acting on the CH-OH group of donors, NAD or NADP as acceptor"/>
    <property type="evidence" value="ECO:0007669"/>
    <property type="project" value="TreeGrafter"/>
</dbReference>
<dbReference type="SUPFAM" id="SSF48179">
    <property type="entry name" value="6-phosphogluconate dehydrogenase C-terminal domain-like"/>
    <property type="match status" value="1"/>
</dbReference>